<dbReference type="Gene3D" id="3.40.1080.10">
    <property type="entry name" value="Glutaconate Coenzyme A-transferase"/>
    <property type="match status" value="1"/>
</dbReference>
<dbReference type="AlphaFoldDB" id="B9KXW0"/>
<keyword evidence="4" id="KW-1185">Reference proteome</keyword>
<dbReference type="RefSeq" id="WP_012641710.1">
    <property type="nucleotide sequence ID" value="NC_011959.1"/>
</dbReference>
<dbReference type="InterPro" id="IPR004165">
    <property type="entry name" value="CoA_trans_fam_I"/>
</dbReference>
<protein>
    <submittedName>
        <fullName evidence="3">3-oxoadipate CoA-succinyl transferase beta subunit</fullName>
    </submittedName>
</protein>
<organism evidence="3 4">
    <name type="scientific">Thermomicrobium roseum (strain ATCC 27502 / DSM 5159 / P-2)</name>
    <dbReference type="NCBI Taxonomy" id="309801"/>
    <lineage>
        <taxon>Bacteria</taxon>
        <taxon>Pseudomonadati</taxon>
        <taxon>Thermomicrobiota</taxon>
        <taxon>Thermomicrobia</taxon>
        <taxon>Thermomicrobiales</taxon>
        <taxon>Thermomicrobiaceae</taxon>
        <taxon>Thermomicrobium</taxon>
    </lineage>
</organism>
<sequence length="230" mass="24156">MPLTREGIAYRIAHDLPDGSFVNLGFGMPSLVTHFLPLGKTVLIHSENGILGAGPKAPPGQEDPDLVNANGDFVTLVPGASLFDHALSFTIVRGGHLTHAVLGALQVSRRGDLANWRIPGARVPGVGGAMDIAVGAQRVWVAMTHTTDHGEPKIVEECTYPLTAPRCVQRIYTDLAVLSVVGGELLLEEVAPGVTVQDVTARTGASLTIPSRVPTMDIPAELAGIQLVTV</sequence>
<gene>
    <name evidence="3" type="ordered locus">trd_0302</name>
</gene>
<dbReference type="HOGENOM" id="CLU_019942_4_1_0"/>
<evidence type="ECO:0000256" key="1">
    <source>
        <dbReference type="ARBA" id="ARBA00007047"/>
    </source>
</evidence>
<dbReference type="EMBL" id="CP001275">
    <property type="protein sequence ID" value="ACM05247.1"/>
    <property type="molecule type" value="Genomic_DNA"/>
</dbReference>
<comment type="similarity">
    <text evidence="1">Belongs to the 3-oxoacid CoA-transferase subunit B family.</text>
</comment>
<dbReference type="STRING" id="309801.trd_0302"/>
<accession>B9KXW0</accession>
<dbReference type="InterPro" id="IPR012791">
    <property type="entry name" value="3-oxoacid_CoA-transf_B"/>
</dbReference>
<evidence type="ECO:0000256" key="2">
    <source>
        <dbReference type="ARBA" id="ARBA00022679"/>
    </source>
</evidence>
<proteinExistence type="inferred from homology"/>
<dbReference type="OrthoDB" id="9805230at2"/>
<dbReference type="KEGG" id="tro:trd_0302"/>
<keyword evidence="2 3" id="KW-0808">Transferase</keyword>
<evidence type="ECO:0000313" key="4">
    <source>
        <dbReference type="Proteomes" id="UP000000447"/>
    </source>
</evidence>
<dbReference type="eggNOG" id="COG2057">
    <property type="taxonomic scope" value="Bacteria"/>
</dbReference>
<dbReference type="SMART" id="SM00882">
    <property type="entry name" value="CoA_trans"/>
    <property type="match status" value="1"/>
</dbReference>
<dbReference type="PANTHER" id="PTHR13707:SF60">
    <property type="entry name" value="ACETATE COA-TRANSFERASE SUBUNIT ALPHA"/>
    <property type="match status" value="1"/>
</dbReference>
<reference evidence="3 4" key="1">
    <citation type="journal article" date="2009" name="PLoS ONE">
        <title>Complete genome sequence of the aerobic CO-oxidizing thermophile Thermomicrobium roseum.</title>
        <authorList>
            <person name="Wu D."/>
            <person name="Raymond J."/>
            <person name="Wu M."/>
            <person name="Chatterji S."/>
            <person name="Ren Q."/>
            <person name="Graham J.E."/>
            <person name="Bryant D.A."/>
            <person name="Robb F."/>
            <person name="Colman A."/>
            <person name="Tallon L.J."/>
            <person name="Badger J.H."/>
            <person name="Madupu R."/>
            <person name="Ward N.L."/>
            <person name="Eisen J.A."/>
        </authorList>
    </citation>
    <scope>NUCLEOTIDE SEQUENCE [LARGE SCALE GENOMIC DNA]</scope>
    <source>
        <strain evidence="4">ATCC 27502 / DSM 5159 / P-2</strain>
    </source>
</reference>
<dbReference type="SUPFAM" id="SSF100950">
    <property type="entry name" value="NagB/RpiA/CoA transferase-like"/>
    <property type="match status" value="1"/>
</dbReference>
<dbReference type="InterPro" id="IPR037171">
    <property type="entry name" value="NagB/RpiA_transferase-like"/>
</dbReference>
<name>B9KXW0_THERP</name>
<dbReference type="NCBIfam" id="TIGR02428">
    <property type="entry name" value="pcaJ_scoB_fam"/>
    <property type="match status" value="1"/>
</dbReference>
<dbReference type="PANTHER" id="PTHR13707">
    <property type="entry name" value="KETOACID-COENZYME A TRANSFERASE"/>
    <property type="match status" value="1"/>
</dbReference>
<evidence type="ECO:0000313" key="3">
    <source>
        <dbReference type="EMBL" id="ACM05247.1"/>
    </source>
</evidence>
<dbReference type="GO" id="GO:0008410">
    <property type="term" value="F:CoA-transferase activity"/>
    <property type="evidence" value="ECO:0007669"/>
    <property type="project" value="InterPro"/>
</dbReference>
<dbReference type="Proteomes" id="UP000000447">
    <property type="component" value="Chromosome"/>
</dbReference>
<dbReference type="Pfam" id="PF01144">
    <property type="entry name" value="CoA_trans"/>
    <property type="match status" value="1"/>
</dbReference>